<dbReference type="AlphaFoldDB" id="A0A410QB28"/>
<gene>
    <name evidence="1" type="ORF">EQM13_06005</name>
</gene>
<dbReference type="InterPro" id="IPR035901">
    <property type="entry name" value="GIY-YIG_endonuc_sf"/>
</dbReference>
<evidence type="ECO:0000313" key="2">
    <source>
        <dbReference type="Proteomes" id="UP000287969"/>
    </source>
</evidence>
<keyword evidence="2" id="KW-1185">Reference proteome</keyword>
<dbReference type="CDD" id="cd10451">
    <property type="entry name" value="GIY-YIG_LuxR_like"/>
    <property type="match status" value="1"/>
</dbReference>
<dbReference type="SUPFAM" id="SSF82771">
    <property type="entry name" value="GIY-YIG endonuclease"/>
    <property type="match status" value="1"/>
</dbReference>
<evidence type="ECO:0000313" key="1">
    <source>
        <dbReference type="EMBL" id="QAT61170.1"/>
    </source>
</evidence>
<accession>A0A410QB28</accession>
<proteinExistence type="predicted"/>
<name>A0A410QB28_9FIRM</name>
<protein>
    <submittedName>
        <fullName evidence="1">GIY-YIG nuclease family protein</fullName>
    </submittedName>
</protein>
<dbReference type="KEGG" id="spoa:EQM13_06005"/>
<sequence>MDRKKELKELYKQMKPEMGIFAVKCTVNNKYFMESSPNLKGRINSTVFKLNAKTHPNKELQEDWNRYGEDRFNISIIDTLKYSEDETKTDYRDDLALLKEVWEEKMSKENIKFYNL</sequence>
<dbReference type="Gene3D" id="3.40.1440.10">
    <property type="entry name" value="GIY-YIG endonuclease"/>
    <property type="match status" value="1"/>
</dbReference>
<dbReference type="RefSeq" id="WP_128752248.1">
    <property type="nucleotide sequence ID" value="NZ_CP035282.1"/>
</dbReference>
<dbReference type="Proteomes" id="UP000287969">
    <property type="component" value="Chromosome"/>
</dbReference>
<organism evidence="1 2">
    <name type="scientific">Acidilutibacter cellobiosedens</name>
    <dbReference type="NCBI Taxonomy" id="2507161"/>
    <lineage>
        <taxon>Bacteria</taxon>
        <taxon>Bacillati</taxon>
        <taxon>Bacillota</taxon>
        <taxon>Tissierellia</taxon>
        <taxon>Tissierellales</taxon>
        <taxon>Acidilutibacteraceae</taxon>
        <taxon>Acidilutibacter</taxon>
    </lineage>
</organism>
<dbReference type="OrthoDB" id="9789954at2"/>
<reference evidence="2" key="1">
    <citation type="submission" date="2019-01" db="EMBL/GenBank/DDBJ databases">
        <title>Draft genomes of a novel of Sporanaerobacter strains.</title>
        <authorList>
            <person name="Ma S."/>
        </authorList>
    </citation>
    <scope>NUCLEOTIDE SEQUENCE [LARGE SCALE GENOMIC DNA]</scope>
    <source>
        <strain evidence="2">NJN-17</strain>
    </source>
</reference>
<dbReference type="EMBL" id="CP035282">
    <property type="protein sequence ID" value="QAT61170.1"/>
    <property type="molecule type" value="Genomic_DNA"/>
</dbReference>